<dbReference type="PANTHER" id="PTHR33449:SF1">
    <property type="entry name" value="NUCLEOID-ASSOCIATED PROTEIN YBAB"/>
    <property type="match status" value="1"/>
</dbReference>
<accession>A0A9K3LWQ6</accession>
<dbReference type="OrthoDB" id="202826at2759"/>
<name>A0A9K3LWQ6_9STRA</name>
<dbReference type="GO" id="GO:0003677">
    <property type="term" value="F:DNA binding"/>
    <property type="evidence" value="ECO:0007669"/>
    <property type="project" value="UniProtKB-KW"/>
</dbReference>
<dbReference type="EMBL" id="JAGRRH010000005">
    <property type="protein sequence ID" value="KAG7369453.1"/>
    <property type="molecule type" value="Genomic_DNA"/>
</dbReference>
<dbReference type="PANTHER" id="PTHR33449">
    <property type="entry name" value="NUCLEOID-ASSOCIATED PROTEIN YBAB"/>
    <property type="match status" value="1"/>
</dbReference>
<evidence type="ECO:0000313" key="2">
    <source>
        <dbReference type="EMBL" id="KAG7369453.1"/>
    </source>
</evidence>
<gene>
    <name evidence="2" type="ORF">IV203_027199</name>
</gene>
<keyword evidence="1" id="KW-0732">Signal</keyword>
<reference evidence="2" key="2">
    <citation type="submission" date="2021-04" db="EMBL/GenBank/DDBJ databases">
        <authorList>
            <person name="Podell S."/>
        </authorList>
    </citation>
    <scope>NUCLEOTIDE SEQUENCE</scope>
    <source>
        <strain evidence="2">Hildebrandi</strain>
    </source>
</reference>
<evidence type="ECO:0000313" key="3">
    <source>
        <dbReference type="Proteomes" id="UP000693970"/>
    </source>
</evidence>
<comment type="caution">
    <text evidence="2">The sequence shown here is derived from an EMBL/GenBank/DDBJ whole genome shotgun (WGS) entry which is preliminary data.</text>
</comment>
<protein>
    <submittedName>
        <fullName evidence="2">YbaB/EbfC DNA-binding family protein</fullName>
    </submittedName>
</protein>
<organism evidence="2 3">
    <name type="scientific">Nitzschia inconspicua</name>
    <dbReference type="NCBI Taxonomy" id="303405"/>
    <lineage>
        <taxon>Eukaryota</taxon>
        <taxon>Sar</taxon>
        <taxon>Stramenopiles</taxon>
        <taxon>Ochrophyta</taxon>
        <taxon>Bacillariophyta</taxon>
        <taxon>Bacillariophyceae</taxon>
        <taxon>Bacillariophycidae</taxon>
        <taxon>Bacillariales</taxon>
        <taxon>Bacillariaceae</taxon>
        <taxon>Nitzschia</taxon>
    </lineage>
</organism>
<keyword evidence="3" id="KW-1185">Reference proteome</keyword>
<keyword evidence="2" id="KW-0238">DNA-binding</keyword>
<reference evidence="2" key="1">
    <citation type="journal article" date="2021" name="Sci. Rep.">
        <title>Diploid genomic architecture of Nitzschia inconspicua, an elite biomass production diatom.</title>
        <authorList>
            <person name="Oliver A."/>
            <person name="Podell S."/>
            <person name="Pinowska A."/>
            <person name="Traller J.C."/>
            <person name="Smith S.R."/>
            <person name="McClure R."/>
            <person name="Beliaev A."/>
            <person name="Bohutskyi P."/>
            <person name="Hill E.A."/>
            <person name="Rabines A."/>
            <person name="Zheng H."/>
            <person name="Allen L.Z."/>
            <person name="Kuo A."/>
            <person name="Grigoriev I.V."/>
            <person name="Allen A.E."/>
            <person name="Hazlebeck D."/>
            <person name="Allen E.E."/>
        </authorList>
    </citation>
    <scope>NUCLEOTIDE SEQUENCE</scope>
    <source>
        <strain evidence="2">Hildebrandi</strain>
    </source>
</reference>
<feature type="signal peptide" evidence="1">
    <location>
        <begin position="1"/>
        <end position="25"/>
    </location>
</feature>
<sequence length="208" mass="22558">MTSSSSPLLLVVFFWILSILSLVDAWIGNFQVGRAPVSTRRTQNGNLHSSSLTNRRAFFWFGGDDGDNDDPNNDTDNELNDTLTTNNAATIASNLVSISNVMDAKLGSFKSSQRVGDKTGAALADLSNTLVEGSSDNGKIKVTVTGQQQFVGIQIDESYFSELAQRPSSKDALQELSLQLTSAMKGAHSKSEQKLQDKLKSLYQDLGF</sequence>
<feature type="chain" id="PRO_5039898825" evidence="1">
    <location>
        <begin position="26"/>
        <end position="208"/>
    </location>
</feature>
<dbReference type="Pfam" id="PF02575">
    <property type="entry name" value="YbaB_DNA_bd"/>
    <property type="match status" value="1"/>
</dbReference>
<dbReference type="AlphaFoldDB" id="A0A9K3LWQ6"/>
<dbReference type="Proteomes" id="UP000693970">
    <property type="component" value="Unassembled WGS sequence"/>
</dbReference>
<evidence type="ECO:0000256" key="1">
    <source>
        <dbReference type="SAM" id="SignalP"/>
    </source>
</evidence>
<dbReference type="InterPro" id="IPR004401">
    <property type="entry name" value="YbaB/EbfC"/>
</dbReference>
<proteinExistence type="predicted"/>